<dbReference type="OrthoDB" id="9772788at2"/>
<dbReference type="InterPro" id="IPR010084">
    <property type="entry name" value="FabZ"/>
</dbReference>
<dbReference type="Proteomes" id="UP000033562">
    <property type="component" value="Unassembled WGS sequence"/>
</dbReference>
<dbReference type="GO" id="GO:0006633">
    <property type="term" value="P:fatty acid biosynthetic process"/>
    <property type="evidence" value="ECO:0007669"/>
    <property type="project" value="UniProtKB-UniRule"/>
</dbReference>
<dbReference type="EMBL" id="LANX01000001">
    <property type="protein sequence ID" value="KJV69460.1"/>
    <property type="molecule type" value="Genomic_DNA"/>
</dbReference>
<dbReference type="FunFam" id="3.10.129.10:FF:000001">
    <property type="entry name" value="3-hydroxyacyl-[acyl-carrier-protein] dehydratase FabZ"/>
    <property type="match status" value="1"/>
</dbReference>
<dbReference type="Pfam" id="PF07977">
    <property type="entry name" value="FabA"/>
    <property type="match status" value="1"/>
</dbReference>
<dbReference type="CDD" id="cd01288">
    <property type="entry name" value="FabZ"/>
    <property type="match status" value="1"/>
</dbReference>
<evidence type="ECO:0000313" key="10">
    <source>
        <dbReference type="EMBL" id="KJV69460.1"/>
    </source>
</evidence>
<evidence type="ECO:0000313" key="11">
    <source>
        <dbReference type="Proteomes" id="UP000033562"/>
    </source>
</evidence>
<dbReference type="STRING" id="1359163.NLO413_0853"/>
<dbReference type="InterPro" id="IPR029069">
    <property type="entry name" value="HotDog_dom_sf"/>
</dbReference>
<keyword evidence="4 9" id="KW-0444">Lipid biosynthesis</keyword>
<comment type="subcellular location">
    <subcellularLocation>
        <location evidence="1 9">Cytoplasm</location>
    </subcellularLocation>
</comment>
<dbReference type="EC" id="4.2.1.59" evidence="9"/>
<dbReference type="PATRIC" id="fig|1359163.3.peg.824"/>
<dbReference type="PANTHER" id="PTHR30272:SF1">
    <property type="entry name" value="3-HYDROXYACYL-[ACYL-CARRIER-PROTEIN] DEHYDRATASE"/>
    <property type="match status" value="1"/>
</dbReference>
<comment type="catalytic activity">
    <reaction evidence="9">
        <text>a (3R)-hydroxyacyl-[ACP] = a (2E)-enoyl-[ACP] + H2O</text>
        <dbReference type="Rhea" id="RHEA:13097"/>
        <dbReference type="Rhea" id="RHEA-COMP:9925"/>
        <dbReference type="Rhea" id="RHEA-COMP:9945"/>
        <dbReference type="ChEBI" id="CHEBI:15377"/>
        <dbReference type="ChEBI" id="CHEBI:78784"/>
        <dbReference type="ChEBI" id="CHEBI:78827"/>
        <dbReference type="EC" id="4.2.1.59"/>
    </reaction>
</comment>
<dbReference type="InterPro" id="IPR013114">
    <property type="entry name" value="FabA_FabZ"/>
</dbReference>
<dbReference type="GO" id="GO:0019171">
    <property type="term" value="F:(3R)-hydroxyacyl-[acyl-carrier-protein] dehydratase activity"/>
    <property type="evidence" value="ECO:0007669"/>
    <property type="project" value="UniProtKB-EC"/>
</dbReference>
<dbReference type="NCBIfam" id="TIGR01750">
    <property type="entry name" value="fabZ"/>
    <property type="match status" value="1"/>
</dbReference>
<evidence type="ECO:0000256" key="6">
    <source>
        <dbReference type="ARBA" id="ARBA00023098"/>
    </source>
</evidence>
<dbReference type="GO" id="GO:0005737">
    <property type="term" value="C:cytoplasm"/>
    <property type="evidence" value="ECO:0007669"/>
    <property type="project" value="UniProtKB-SubCell"/>
</dbReference>
<evidence type="ECO:0000256" key="8">
    <source>
        <dbReference type="ARBA" id="ARBA00025049"/>
    </source>
</evidence>
<protein>
    <recommendedName>
        <fullName evidence="9">3-hydroxyacyl-[acyl-carrier-protein] dehydratase FabZ</fullName>
        <ecNumber evidence="9">4.2.1.59</ecNumber>
    </recommendedName>
    <alternativeName>
        <fullName evidence="9">(3R)-hydroxymyristoyl-[acyl-carrier-protein] dehydratase</fullName>
        <shortName evidence="9">(3R)-hydroxymyristoyl-ACP dehydrase</shortName>
    </alternativeName>
    <alternativeName>
        <fullName evidence="9">Beta-hydroxyacyl-ACP dehydratase</fullName>
    </alternativeName>
</protein>
<evidence type="ECO:0000256" key="4">
    <source>
        <dbReference type="ARBA" id="ARBA00022516"/>
    </source>
</evidence>
<evidence type="ECO:0000256" key="7">
    <source>
        <dbReference type="ARBA" id="ARBA00023239"/>
    </source>
</evidence>
<evidence type="ECO:0000256" key="5">
    <source>
        <dbReference type="ARBA" id="ARBA00022556"/>
    </source>
</evidence>
<keyword evidence="6 9" id="KW-0443">Lipid metabolism</keyword>
<dbReference type="AlphaFoldDB" id="A0A0F3NN23"/>
<dbReference type="HAMAP" id="MF_00406">
    <property type="entry name" value="FabZ"/>
    <property type="match status" value="1"/>
</dbReference>
<reference evidence="10 11" key="1">
    <citation type="submission" date="2015-02" db="EMBL/GenBank/DDBJ databases">
        <title>Genome Sequencing of Rickettsiales.</title>
        <authorList>
            <person name="Daugherty S.C."/>
            <person name="Su Q."/>
            <person name="Abolude K."/>
            <person name="Beier-Sexton M."/>
            <person name="Carlyon J.A."/>
            <person name="Carter R."/>
            <person name="Day N.P."/>
            <person name="Dumler S.J."/>
            <person name="Dyachenko V."/>
            <person name="Godinez A."/>
            <person name="Kurtti T.J."/>
            <person name="Lichay M."/>
            <person name="Mullins K.E."/>
            <person name="Ott S."/>
            <person name="Pappas-Brown V."/>
            <person name="Paris D.H."/>
            <person name="Patel P."/>
            <person name="Richards A.L."/>
            <person name="Sadzewicz L."/>
            <person name="Sears K."/>
            <person name="Seidman D."/>
            <person name="Sengamalay N."/>
            <person name="Stenos J."/>
            <person name="Tallon L.J."/>
            <person name="Vincent G."/>
            <person name="Fraser C.M."/>
            <person name="Munderloh U."/>
            <person name="Dunning-Hotopp J.C."/>
        </authorList>
    </citation>
    <scope>NUCLEOTIDE SEQUENCE [LARGE SCALE GENOMIC DNA]</scope>
    <source>
        <strain evidence="10 11">RAC413</strain>
    </source>
</reference>
<keyword evidence="3 9" id="KW-0963">Cytoplasm</keyword>
<organism evidence="10 11">
    <name type="scientific">Candidatus Neoehrlichia procyonis str. RAC413</name>
    <dbReference type="NCBI Taxonomy" id="1359163"/>
    <lineage>
        <taxon>Bacteria</taxon>
        <taxon>Pseudomonadati</taxon>
        <taxon>Pseudomonadota</taxon>
        <taxon>Alphaproteobacteria</taxon>
        <taxon>Rickettsiales</taxon>
        <taxon>Anaplasmataceae</taxon>
        <taxon>Candidatus Neoehrlichia</taxon>
    </lineage>
</organism>
<name>A0A0F3NN23_9RICK</name>
<dbReference type="NCBIfam" id="NF000582">
    <property type="entry name" value="PRK00006.1"/>
    <property type="match status" value="1"/>
</dbReference>
<keyword evidence="5 9" id="KW-0441">Lipid A biosynthesis</keyword>
<dbReference type="GO" id="GO:0016020">
    <property type="term" value="C:membrane"/>
    <property type="evidence" value="ECO:0007669"/>
    <property type="project" value="GOC"/>
</dbReference>
<feature type="active site" evidence="9">
    <location>
        <position position="49"/>
    </location>
</feature>
<sequence>MKFDIKQVLKILPHAYPFILIDRVIECKPSKSAIAIKNVTFNEPFFTGHFPNNPIMPGVLIIEAMAQTSMICIASGFRDEVPKGSVYFLSIDSAKFRKVVIPGDTIVIDVNVIHQRKNTCRFKCNAYVNNQLVTDAHILAMINNSNLN</sequence>
<keyword evidence="11" id="KW-1185">Reference proteome</keyword>
<evidence type="ECO:0000256" key="2">
    <source>
        <dbReference type="ARBA" id="ARBA00009174"/>
    </source>
</evidence>
<dbReference type="Gene3D" id="3.10.129.10">
    <property type="entry name" value="Hotdog Thioesterase"/>
    <property type="match status" value="1"/>
</dbReference>
<comment type="function">
    <text evidence="8 9">Involved in unsaturated fatty acids biosynthesis. Catalyzes the dehydration of short chain beta-hydroxyacyl-ACPs and long chain saturated and unsaturated beta-hydroxyacyl-ACPs.</text>
</comment>
<comment type="similarity">
    <text evidence="2 9">Belongs to the thioester dehydratase family. FabZ subfamily.</text>
</comment>
<dbReference type="SUPFAM" id="SSF54637">
    <property type="entry name" value="Thioesterase/thiol ester dehydrase-isomerase"/>
    <property type="match status" value="1"/>
</dbReference>
<proteinExistence type="inferred from homology"/>
<evidence type="ECO:0000256" key="9">
    <source>
        <dbReference type="HAMAP-Rule" id="MF_00406"/>
    </source>
</evidence>
<keyword evidence="7 9" id="KW-0456">Lyase</keyword>
<evidence type="ECO:0000256" key="1">
    <source>
        <dbReference type="ARBA" id="ARBA00004496"/>
    </source>
</evidence>
<accession>A0A0F3NN23</accession>
<dbReference type="GO" id="GO:0009245">
    <property type="term" value="P:lipid A biosynthetic process"/>
    <property type="evidence" value="ECO:0007669"/>
    <property type="project" value="UniProtKB-UniRule"/>
</dbReference>
<dbReference type="PANTHER" id="PTHR30272">
    <property type="entry name" value="3-HYDROXYACYL-[ACYL-CARRIER-PROTEIN] DEHYDRATASE"/>
    <property type="match status" value="1"/>
</dbReference>
<comment type="caution">
    <text evidence="10">The sequence shown here is derived from an EMBL/GenBank/DDBJ whole genome shotgun (WGS) entry which is preliminary data.</text>
</comment>
<gene>
    <name evidence="9 10" type="primary">fabZ</name>
    <name evidence="10" type="ORF">NLO413_0853</name>
</gene>
<evidence type="ECO:0000256" key="3">
    <source>
        <dbReference type="ARBA" id="ARBA00022490"/>
    </source>
</evidence>
<dbReference type="RefSeq" id="WP_045809164.1">
    <property type="nucleotide sequence ID" value="NZ_LANX01000001.1"/>
</dbReference>